<feature type="region of interest" description="Disordered" evidence="3">
    <location>
        <begin position="1"/>
        <end position="61"/>
    </location>
</feature>
<dbReference type="AlphaFoldDB" id="A0A6I9SIQ1"/>
<evidence type="ECO:0000313" key="4">
    <source>
        <dbReference type="Proteomes" id="UP000504607"/>
    </source>
</evidence>
<gene>
    <name evidence="5" type="primary">LOC105058905</name>
</gene>
<sequence>MDASFTPQGNHGTMVEKEDLGSMSSSSENSSVSSDFMDDAISSTSSSSPPNKDDHFEGGPLYGMSSLIAQLPFKRGVSKFYNGKSQSFTSLSNVRSLEDLAKPERPCRKKLKSSRSCEGYLDRQKSLSPKGCSKTIMKKASRGSLLSLSARSRPPIPPQKSSNFSSHNLLFA</sequence>
<feature type="compositionally biased region" description="Low complexity" evidence="3">
    <location>
        <begin position="22"/>
        <end position="34"/>
    </location>
</feature>
<feature type="compositionally biased region" description="Low complexity" evidence="3">
    <location>
        <begin position="142"/>
        <end position="153"/>
    </location>
</feature>
<keyword evidence="2" id="KW-0539">Nucleus</keyword>
<dbReference type="OrthoDB" id="1938584at2759"/>
<dbReference type="GO" id="GO:0005634">
    <property type="term" value="C:nucleus"/>
    <property type="evidence" value="ECO:0007669"/>
    <property type="project" value="UniProtKB-SubCell"/>
</dbReference>
<proteinExistence type="predicted"/>
<dbReference type="GeneID" id="105058905"/>
<dbReference type="PANTHER" id="PTHR33172:SF29">
    <property type="entry name" value="OS06G0559400 PROTEIN"/>
    <property type="match status" value="1"/>
</dbReference>
<accession>A0A6I9SIQ1</accession>
<dbReference type="InterPro" id="IPR051992">
    <property type="entry name" value="OxStress_Response_Reg"/>
</dbReference>
<name>A0A6I9SIQ1_ELAGV</name>
<evidence type="ECO:0000256" key="2">
    <source>
        <dbReference type="ARBA" id="ARBA00023242"/>
    </source>
</evidence>
<dbReference type="PANTHER" id="PTHR33172">
    <property type="entry name" value="OS08G0516900 PROTEIN"/>
    <property type="match status" value="1"/>
</dbReference>
<dbReference type="FunCoup" id="A0A6I9SIQ1">
    <property type="interactions" value="1"/>
</dbReference>
<reference evidence="5" key="1">
    <citation type="submission" date="2025-08" db="UniProtKB">
        <authorList>
            <consortium name="RefSeq"/>
        </authorList>
    </citation>
    <scope>IDENTIFICATION</scope>
</reference>
<evidence type="ECO:0000256" key="1">
    <source>
        <dbReference type="ARBA" id="ARBA00004123"/>
    </source>
</evidence>
<feature type="compositionally biased region" description="Polar residues" evidence="3">
    <location>
        <begin position="1"/>
        <end position="11"/>
    </location>
</feature>
<protein>
    <submittedName>
        <fullName evidence="5">Uncharacterized protein LOC105058905</fullName>
    </submittedName>
</protein>
<organism evidence="4 5">
    <name type="scientific">Elaeis guineensis var. tenera</name>
    <name type="common">Oil palm</name>
    <dbReference type="NCBI Taxonomy" id="51953"/>
    <lineage>
        <taxon>Eukaryota</taxon>
        <taxon>Viridiplantae</taxon>
        <taxon>Streptophyta</taxon>
        <taxon>Embryophyta</taxon>
        <taxon>Tracheophyta</taxon>
        <taxon>Spermatophyta</taxon>
        <taxon>Magnoliopsida</taxon>
        <taxon>Liliopsida</taxon>
        <taxon>Arecaceae</taxon>
        <taxon>Arecoideae</taxon>
        <taxon>Cocoseae</taxon>
        <taxon>Elaeidinae</taxon>
        <taxon>Elaeis</taxon>
    </lineage>
</organism>
<feature type="region of interest" description="Disordered" evidence="3">
    <location>
        <begin position="103"/>
        <end position="172"/>
    </location>
</feature>
<comment type="subcellular location">
    <subcellularLocation>
        <location evidence="1">Nucleus</location>
    </subcellularLocation>
</comment>
<dbReference type="KEGG" id="egu:105058905"/>
<dbReference type="Proteomes" id="UP000504607">
    <property type="component" value="Chromosome 16"/>
</dbReference>
<dbReference type="GO" id="GO:0006950">
    <property type="term" value="P:response to stress"/>
    <property type="evidence" value="ECO:0007669"/>
    <property type="project" value="UniProtKB-ARBA"/>
</dbReference>
<feature type="compositionally biased region" description="Polar residues" evidence="3">
    <location>
        <begin position="159"/>
        <end position="172"/>
    </location>
</feature>
<evidence type="ECO:0000313" key="5">
    <source>
        <dbReference type="RefSeq" id="XP_010940277.1"/>
    </source>
</evidence>
<dbReference type="InParanoid" id="A0A6I9SIQ1"/>
<dbReference type="RefSeq" id="XP_010940277.1">
    <property type="nucleotide sequence ID" value="XM_010941975.3"/>
</dbReference>
<evidence type="ECO:0000256" key="3">
    <source>
        <dbReference type="SAM" id="MobiDB-lite"/>
    </source>
</evidence>
<keyword evidence="4" id="KW-1185">Reference proteome</keyword>